<dbReference type="AlphaFoldDB" id="F9WKS5"/>
<feature type="non-terminal residue" evidence="1">
    <location>
        <position position="302"/>
    </location>
</feature>
<evidence type="ECO:0000313" key="2">
    <source>
        <dbReference type="Proteomes" id="UP000009027"/>
    </source>
</evidence>
<gene>
    <name evidence="1" type="ORF">TvY486_0007420</name>
</gene>
<dbReference type="EMBL" id="CAEX01000386">
    <property type="protein sequence ID" value="CCD18100.1"/>
    <property type="molecule type" value="Genomic_DNA"/>
</dbReference>
<sequence length="302" mass="33959">MRNLRTPLQDVPPRLALVLMDRVPLVLLVTRKLLHVAARSVNRRADGCCLSRLATHHIRMDACLVALQVRTLALLVARHAHQLLAQCQLSALPLHSLPNKQQLPLRLPCGHIHARAALLCGVHGAVARLLTTQHVARAKLLRHDKGHARTRRSGRGRQLQRNVHCLQVPLHALAVLALLRLCARLCNNLLLDALRLRKCRARHLLLVRDPRGARGELRHRRVHGLQQLLVHNTPLQDVPPRLALVLMDRVPLVLLVTRKLLHVAARSVNRRADGCCLSRLATHHIRMDACLVEKQVRTLALL</sequence>
<protein>
    <submittedName>
        <fullName evidence="1">Uncharacterized protein</fullName>
    </submittedName>
</protein>
<accession>F9WKS5</accession>
<reference evidence="1 2" key="1">
    <citation type="journal article" date="2012" name="Proc. Natl. Acad. Sci. U.S.A.">
        <title>Antigenic diversity is generated by distinct evolutionary mechanisms in African trypanosome species.</title>
        <authorList>
            <person name="Jackson A.P."/>
            <person name="Berry A."/>
            <person name="Aslett M."/>
            <person name="Allison H.C."/>
            <person name="Burton P."/>
            <person name="Vavrova-Anderson J."/>
            <person name="Brown R."/>
            <person name="Browne H."/>
            <person name="Corton N."/>
            <person name="Hauser H."/>
            <person name="Gamble J."/>
            <person name="Gilderthorp R."/>
            <person name="Marcello L."/>
            <person name="McQuillan J."/>
            <person name="Otto T.D."/>
            <person name="Quail M.A."/>
            <person name="Sanders M.J."/>
            <person name="van Tonder A."/>
            <person name="Ginger M.L."/>
            <person name="Field M.C."/>
            <person name="Barry J.D."/>
            <person name="Hertz-Fowler C."/>
            <person name="Berriman M."/>
        </authorList>
    </citation>
    <scope>NUCLEOTIDE SEQUENCE</scope>
    <source>
        <strain evidence="1 2">Y486</strain>
    </source>
</reference>
<dbReference type="Proteomes" id="UP000009027">
    <property type="component" value="Unassembled WGS sequence"/>
</dbReference>
<organism evidence="1 2">
    <name type="scientific">Trypanosoma vivax (strain Y486)</name>
    <dbReference type="NCBI Taxonomy" id="1055687"/>
    <lineage>
        <taxon>Eukaryota</taxon>
        <taxon>Discoba</taxon>
        <taxon>Euglenozoa</taxon>
        <taxon>Kinetoplastea</taxon>
        <taxon>Metakinetoplastina</taxon>
        <taxon>Trypanosomatida</taxon>
        <taxon>Trypanosomatidae</taxon>
        <taxon>Trypanosoma</taxon>
        <taxon>Duttonella</taxon>
    </lineage>
</organism>
<evidence type="ECO:0000313" key="1">
    <source>
        <dbReference type="EMBL" id="CCD18100.1"/>
    </source>
</evidence>
<name>F9WKS5_TRYVY</name>
<proteinExistence type="predicted"/>
<keyword evidence="2" id="KW-1185">Reference proteome</keyword>
<dbReference type="VEuPathDB" id="TriTrypDB:TvY486_0007420"/>